<reference evidence="1 2" key="1">
    <citation type="journal article" date="2022" name="Int. J. Syst. Evol. Microbiol.">
        <title>Prevotella herbatica sp. nov., a plant polysaccharide-decomposing anaerobic bacterium isolated from a methanogenic reactor.</title>
        <authorList>
            <person name="Uek A."/>
            <person name="Tonouchi A."/>
            <person name="Kaku N."/>
            <person name="Ueki K."/>
        </authorList>
    </citation>
    <scope>NUCLEOTIDE SEQUENCE [LARGE SCALE GENOMIC DNA]</scope>
    <source>
        <strain evidence="1 2">WR041</strain>
    </source>
</reference>
<organism evidence="1 2">
    <name type="scientific">Prevotella herbatica</name>
    <dbReference type="NCBI Taxonomy" id="2801997"/>
    <lineage>
        <taxon>Bacteria</taxon>
        <taxon>Pseudomonadati</taxon>
        <taxon>Bacteroidota</taxon>
        <taxon>Bacteroidia</taxon>
        <taxon>Bacteroidales</taxon>
        <taxon>Prevotellaceae</taxon>
        <taxon>Prevotella</taxon>
    </lineage>
</organism>
<accession>A0ABM7NW96</accession>
<dbReference type="RefSeq" id="WP_207154974.1">
    <property type="nucleotide sequence ID" value="NZ_AP024484.1"/>
</dbReference>
<evidence type="ECO:0000313" key="2">
    <source>
        <dbReference type="Proteomes" id="UP001319045"/>
    </source>
</evidence>
<evidence type="ECO:0000313" key="1">
    <source>
        <dbReference type="EMBL" id="BCS84780.1"/>
    </source>
</evidence>
<keyword evidence="2" id="KW-1185">Reference proteome</keyword>
<dbReference type="EMBL" id="AP024484">
    <property type="protein sequence ID" value="BCS84780.1"/>
    <property type="molecule type" value="Genomic_DNA"/>
</dbReference>
<evidence type="ECO:0008006" key="3">
    <source>
        <dbReference type="Google" id="ProtNLM"/>
    </source>
</evidence>
<dbReference type="Proteomes" id="UP001319045">
    <property type="component" value="Chromosome"/>
</dbReference>
<gene>
    <name evidence="1" type="ORF">prwr041_06730</name>
</gene>
<name>A0ABM7NW96_9BACT</name>
<protein>
    <recommendedName>
        <fullName evidence="3">Macroglobulin domain-containing protein</fullName>
    </recommendedName>
</protein>
<sequence length="870" mass="99820">MSKKFIFVIIVWVVWHLSIGAMPVERNAFARLFDNARLYSETCPAEKVFLQFDNTSYYQGDSIWIKAYVVDVSKDSLSQISRPLYIELLDQLGNVVDRRIVKLSNGEGTCCIPLSNAFFTGYFEVRAFTKWMLGFNNSCFSKVILVYNKRKNLQEPRTIASYGLDNSMNKRPIEKVPSLLMRFFPEGGQLVKGIPSMVAFETESKDSGLVDIKGMLCDENGKAMTPITSLHNGIGSFMYCPGDKLSYVQVEYKGKEYQFFQPMAVDSGYVMHVDNRDSVLELSVCRRSTIQNEPIALFVFSKSVPLLYHELYFKDNNSISLHINTKGLSAGVCHVLLVNSTGKVICDRPCFIYSSKRVNSLISTDKSIYKPYEKITCKLKFTDEDNKPIRNARLSMSVRNDILSDYKEYDNDVATEFALTSELRGYVESPHYYLIDKNVNRRRQLDNLLLVRAVGKYDYSSIYSSNNLPKYKPEDRLELTGQVKSLFGKLQKNLNTSFVLRKDSNYYAGMITTDSTGSFKVPIDNLEGVAETFIQTKKDGKQNNRWANVLLSRNFAPTLRSFDFQETHPVWDNILINKKSIMAVDSVYNKSLADNAIILDDVVVLGKKKLNVNNFTKIFNRNLIGYYDVRRFIDNERDEGREIMDVPDLLEKLNDNIHVNISYYSDADTSAYNSNHSDAITYRNMPITFYVNGQKVGFLFIKNDVDKIKSLCLYKDNTGNNDDVYNISGNNMTRKQQTDYWSGIELNNEHDINSINDVVICSITTDEDWDAERKNGRTRGIRHTFVQGYSAPVEFHSPQYEPEKINASDKRRTLYWNPNLCTDNNGEVTVDLYNSSNTSSVLIDAVLYDKNEFYNVGYDSYSRYLFHEDK</sequence>
<proteinExistence type="predicted"/>